<accession>A0A0H1BBL2</accession>
<dbReference type="OrthoDB" id="4184644at2759"/>
<proteinExistence type="predicted"/>
<sequence>MTEERSTREKRDRHKPLHRSSCEKSSDDDSDTNRTSVASVQQEEEVLYEVDPRALEKLPERLQNNYRQLFQERVERLTLKNPNFKYRPYDYMDHGPQGAFEPEEEEQPRNMKRQHPRKHNLLQELRTVHVPQLQFTEQRGQLRVMTPDRSPFEHSSQQDPEECKDSAEHCGEKKSKIAHPKKKNDR</sequence>
<evidence type="ECO:0000256" key="1">
    <source>
        <dbReference type="SAM" id="MobiDB-lite"/>
    </source>
</evidence>
<feature type="region of interest" description="Disordered" evidence="1">
    <location>
        <begin position="85"/>
        <end position="118"/>
    </location>
</feature>
<name>A0A0H1BBL2_9EURO</name>
<dbReference type="Proteomes" id="UP000053573">
    <property type="component" value="Unassembled WGS sequence"/>
</dbReference>
<dbReference type="AlphaFoldDB" id="A0A0H1BBL2"/>
<feature type="region of interest" description="Disordered" evidence="1">
    <location>
        <begin position="1"/>
        <end position="45"/>
    </location>
</feature>
<evidence type="ECO:0000313" key="2">
    <source>
        <dbReference type="EMBL" id="KLJ08397.1"/>
    </source>
</evidence>
<organism evidence="2 3">
    <name type="scientific">Blastomyces silverae</name>
    <dbReference type="NCBI Taxonomy" id="2060906"/>
    <lineage>
        <taxon>Eukaryota</taxon>
        <taxon>Fungi</taxon>
        <taxon>Dikarya</taxon>
        <taxon>Ascomycota</taxon>
        <taxon>Pezizomycotina</taxon>
        <taxon>Eurotiomycetes</taxon>
        <taxon>Eurotiomycetidae</taxon>
        <taxon>Onygenales</taxon>
        <taxon>Ajellomycetaceae</taxon>
        <taxon>Blastomyces</taxon>
    </lineage>
</organism>
<feature type="compositionally biased region" description="Basic and acidic residues" evidence="1">
    <location>
        <begin position="1"/>
        <end position="10"/>
    </location>
</feature>
<evidence type="ECO:0000313" key="3">
    <source>
        <dbReference type="Proteomes" id="UP000053573"/>
    </source>
</evidence>
<feature type="compositionally biased region" description="Basic residues" evidence="1">
    <location>
        <begin position="176"/>
        <end position="186"/>
    </location>
</feature>
<gene>
    <name evidence="2" type="ORF">EMPG_16167</name>
</gene>
<comment type="caution">
    <text evidence="2">The sequence shown here is derived from an EMBL/GenBank/DDBJ whole genome shotgun (WGS) entry which is preliminary data.</text>
</comment>
<protein>
    <submittedName>
        <fullName evidence="2">Uncharacterized protein</fullName>
    </submittedName>
</protein>
<keyword evidence="3" id="KW-1185">Reference proteome</keyword>
<reference evidence="3" key="1">
    <citation type="journal article" date="2015" name="PLoS Genet.">
        <title>The dynamic genome and transcriptome of the human fungal pathogen Blastomyces and close relative Emmonsia.</title>
        <authorList>
            <person name="Munoz J.F."/>
            <person name="Gauthier G.M."/>
            <person name="Desjardins C.A."/>
            <person name="Gallo J.E."/>
            <person name="Holder J."/>
            <person name="Sullivan T.D."/>
            <person name="Marty A.J."/>
            <person name="Carmen J.C."/>
            <person name="Chen Z."/>
            <person name="Ding L."/>
            <person name="Gujja S."/>
            <person name="Magrini V."/>
            <person name="Misas E."/>
            <person name="Mitreva M."/>
            <person name="Priest M."/>
            <person name="Saif S."/>
            <person name="Whiston E.A."/>
            <person name="Young S."/>
            <person name="Zeng Q."/>
            <person name="Goldman W.E."/>
            <person name="Mardis E.R."/>
            <person name="Taylor J.W."/>
            <person name="McEwen J.G."/>
            <person name="Clay O.K."/>
            <person name="Klein B.S."/>
            <person name="Cuomo C.A."/>
        </authorList>
    </citation>
    <scope>NUCLEOTIDE SEQUENCE [LARGE SCALE GENOMIC DNA]</scope>
    <source>
        <strain evidence="3">UAMH 139</strain>
    </source>
</reference>
<feature type="compositionally biased region" description="Basic and acidic residues" evidence="1">
    <location>
        <begin position="161"/>
        <end position="175"/>
    </location>
</feature>
<dbReference type="EMBL" id="LDEV01002603">
    <property type="protein sequence ID" value="KLJ08397.1"/>
    <property type="molecule type" value="Genomic_DNA"/>
</dbReference>
<feature type="region of interest" description="Disordered" evidence="1">
    <location>
        <begin position="132"/>
        <end position="186"/>
    </location>
</feature>